<name>A0A974Y1J9_9GAMM</name>
<evidence type="ECO:0000256" key="1">
    <source>
        <dbReference type="SAM" id="SignalP"/>
    </source>
</evidence>
<dbReference type="AlphaFoldDB" id="A0A974Y1J9"/>
<dbReference type="InterPro" id="IPR011050">
    <property type="entry name" value="Pectin_lyase_fold/virulence"/>
</dbReference>
<organism evidence="2 3">
    <name type="scientific">Agrilutibacter solisilvae</name>
    <dbReference type="NCBI Taxonomy" id="2763317"/>
    <lineage>
        <taxon>Bacteria</taxon>
        <taxon>Pseudomonadati</taxon>
        <taxon>Pseudomonadota</taxon>
        <taxon>Gammaproteobacteria</taxon>
        <taxon>Lysobacterales</taxon>
        <taxon>Lysobacteraceae</taxon>
        <taxon>Agrilutibacter</taxon>
    </lineage>
</organism>
<gene>
    <name evidence="2" type="ORF">I8J32_007660</name>
</gene>
<evidence type="ECO:0000313" key="3">
    <source>
        <dbReference type="Proteomes" id="UP000639274"/>
    </source>
</evidence>
<dbReference type="RefSeq" id="WP_200610329.1">
    <property type="nucleotide sequence ID" value="NZ_CP071518.1"/>
</dbReference>
<evidence type="ECO:0000313" key="2">
    <source>
        <dbReference type="EMBL" id="QSX79707.1"/>
    </source>
</evidence>
<feature type="chain" id="PRO_5036938846" description="Right-handed parallel beta-helix repeat-containing protein" evidence="1">
    <location>
        <begin position="24"/>
        <end position="275"/>
    </location>
</feature>
<dbReference type="Gene3D" id="2.160.20.10">
    <property type="entry name" value="Single-stranded right-handed beta-helix, Pectin lyase-like"/>
    <property type="match status" value="1"/>
</dbReference>
<proteinExistence type="predicted"/>
<reference evidence="2 3" key="1">
    <citation type="submission" date="2021-03" db="EMBL/GenBank/DDBJ databases">
        <title>Lysobacter sp. nov. isolated from soil of gangwondo yeongwol, south Korea.</title>
        <authorList>
            <person name="Kim K.R."/>
            <person name="Kim K.H."/>
            <person name="Jeon C.O."/>
        </authorList>
    </citation>
    <scope>NUCLEOTIDE SEQUENCE [LARGE SCALE GENOMIC DNA]</scope>
    <source>
        <strain evidence="2 3">R19</strain>
    </source>
</reference>
<dbReference type="Proteomes" id="UP000639274">
    <property type="component" value="Chromosome"/>
</dbReference>
<protein>
    <recommendedName>
        <fullName evidence="4">Right-handed parallel beta-helix repeat-containing protein</fullName>
    </recommendedName>
</protein>
<dbReference type="InterPro" id="IPR012334">
    <property type="entry name" value="Pectin_lyas_fold"/>
</dbReference>
<keyword evidence="1" id="KW-0732">Signal</keyword>
<keyword evidence="3" id="KW-1185">Reference proteome</keyword>
<feature type="signal peptide" evidence="1">
    <location>
        <begin position="1"/>
        <end position="23"/>
    </location>
</feature>
<dbReference type="KEGG" id="lsf:I8J32_007660"/>
<dbReference type="EMBL" id="CP071518">
    <property type="protein sequence ID" value="QSX79707.1"/>
    <property type="molecule type" value="Genomic_DNA"/>
</dbReference>
<sequence>MNRPVLVLLVLGGLVSPWPSAHAAESRSGCTGFVTSLPATIATQGVWCLDRNLSTALTSGAAITIAANNVTLDCNDHAVISTDRAIYGVRITDRLNATVRHCTVRGFYIGVLATGIDGGAHRVEDNRIERSGVLGIGVDGAHNLVQRNLVTDTGSGDDVTNAVGILVAGDAVDNTVSGVWAGYEDYAGIGIELLGVGSKARGNLVRRVSQSADGYSVGLWLGAANQIAMDNRLMGSSWNIHGIRAEPGALCRGNTLTRWRIPLEGCAYAPENLLQ</sequence>
<accession>A0A974Y1J9</accession>
<evidence type="ECO:0008006" key="4">
    <source>
        <dbReference type="Google" id="ProtNLM"/>
    </source>
</evidence>
<dbReference type="SUPFAM" id="SSF51126">
    <property type="entry name" value="Pectin lyase-like"/>
    <property type="match status" value="1"/>
</dbReference>